<evidence type="ECO:0000256" key="9">
    <source>
        <dbReference type="ARBA" id="ARBA00023014"/>
    </source>
</evidence>
<keyword evidence="12" id="KW-1185">Reference proteome</keyword>
<evidence type="ECO:0000256" key="5">
    <source>
        <dbReference type="ARBA" id="ARBA00022737"/>
    </source>
</evidence>
<comment type="cofactor">
    <cofactor evidence="1">
        <name>FAD</name>
        <dbReference type="ChEBI" id="CHEBI:57692"/>
    </cofactor>
</comment>
<dbReference type="Proteomes" id="UP000007102">
    <property type="component" value="Chromosome"/>
</dbReference>
<accession>F0S2G0</accession>
<keyword evidence="4" id="KW-0479">Metal-binding</keyword>
<dbReference type="EMBL" id="CP002543">
    <property type="protein sequence ID" value="ADY73032.1"/>
    <property type="molecule type" value="Genomic_DNA"/>
</dbReference>
<dbReference type="OrthoDB" id="9789936at2"/>
<evidence type="ECO:0000259" key="10">
    <source>
        <dbReference type="PROSITE" id="PS51379"/>
    </source>
</evidence>
<dbReference type="InterPro" id="IPR017900">
    <property type="entry name" value="4Fe4S_Fe_S_CS"/>
</dbReference>
<proteinExistence type="inferred from homology"/>
<keyword evidence="5" id="KW-0677">Repeat</keyword>
<evidence type="ECO:0000256" key="2">
    <source>
        <dbReference type="ARBA" id="ARBA00006561"/>
    </source>
</evidence>
<dbReference type="eggNOG" id="COG1148">
    <property type="taxonomic scope" value="Bacteria"/>
</dbReference>
<dbReference type="InterPro" id="IPR017896">
    <property type="entry name" value="4Fe4S_Fe-S-bd"/>
</dbReference>
<dbReference type="Pfam" id="PF12838">
    <property type="entry name" value="Fer4_7"/>
    <property type="match status" value="1"/>
</dbReference>
<keyword evidence="8" id="KW-0408">Iron</keyword>
<dbReference type="GO" id="GO:0051539">
    <property type="term" value="F:4 iron, 4 sulfur cluster binding"/>
    <property type="evidence" value="ECO:0007669"/>
    <property type="project" value="UniProtKB-KW"/>
</dbReference>
<keyword evidence="3" id="KW-0004">4Fe-4S</keyword>
<dbReference type="SUPFAM" id="SSF51905">
    <property type="entry name" value="FAD/NAD(P)-binding domain"/>
    <property type="match status" value="1"/>
</dbReference>
<dbReference type="InterPro" id="IPR003813">
    <property type="entry name" value="MvhD/FlpD"/>
</dbReference>
<organism evidence="11 12">
    <name type="scientific">Desulfurobacterium thermolithotrophum (strain DSM 11699 / BSA)</name>
    <dbReference type="NCBI Taxonomy" id="868864"/>
    <lineage>
        <taxon>Bacteria</taxon>
        <taxon>Pseudomonadati</taxon>
        <taxon>Aquificota</taxon>
        <taxon>Aquificia</taxon>
        <taxon>Desulfurobacteriales</taxon>
        <taxon>Desulfurobacteriaceae</taxon>
        <taxon>Desulfurobacterium</taxon>
    </lineage>
</organism>
<feature type="domain" description="4Fe-4S ferredoxin-type" evidence="10">
    <location>
        <begin position="548"/>
        <end position="577"/>
    </location>
</feature>
<evidence type="ECO:0000256" key="7">
    <source>
        <dbReference type="ARBA" id="ARBA00023002"/>
    </source>
</evidence>
<dbReference type="PANTHER" id="PTHR43498">
    <property type="entry name" value="FERREDOXIN:COB-COM HETERODISULFIDE REDUCTASE SUBUNIT A"/>
    <property type="match status" value="1"/>
</dbReference>
<comment type="similarity">
    <text evidence="2">Belongs to the HdrA family.</text>
</comment>
<dbReference type="Gene3D" id="3.40.50.720">
    <property type="entry name" value="NAD(P)-binding Rossmann-like Domain"/>
    <property type="match status" value="1"/>
</dbReference>
<evidence type="ECO:0000256" key="1">
    <source>
        <dbReference type="ARBA" id="ARBA00001974"/>
    </source>
</evidence>
<feature type="domain" description="4Fe-4S ferredoxin-type" evidence="10">
    <location>
        <begin position="285"/>
        <end position="314"/>
    </location>
</feature>
<gene>
    <name evidence="11" type="ordered locus">Dester_0377</name>
</gene>
<dbReference type="GO" id="GO:0046872">
    <property type="term" value="F:metal ion binding"/>
    <property type="evidence" value="ECO:0007669"/>
    <property type="project" value="UniProtKB-KW"/>
</dbReference>
<dbReference type="AlphaFoldDB" id="F0S2G0"/>
<sequence length="765" mass="85935">MKKVGVVFCSCGEQINQKINFKELKELALKLPGVEEVIITKDLCKSPEKQLESLRGKVSSLIFGGCSERSSLQFNEDRIQKLLKFLQIDPAMFETLNLREQCVMIHDNIEGINAKAKDMLLMAYEKLKTNVGALKEKLKKRVLIVGGGVAGQSCAQALADIGVESVIVEEKPYLGGLTASIPALWQSESYPSVCTSQCVLPVVGRETMLRDRIKVLTNSEIEDIEKDSGTFKVKIRRKSIKINPDKCIACGECEKVCPVEVPNEFNLGKTKRKAIYKPFPLAIPDVYHIDEAACIFCGECEKVCPTQAINLQAESETIEEEVGAIVIATGLKGGDVSQYRELGYEFPEVITLTEYQRYSANNFFGNKPKEIAFILCKKDEEGYCSRLCCLETAKIAALLAKQMPDIKVRIFYRSLRTTGRAFEEFRKRAEAGGVEFIQTVVEKVEREGKGKLRIKTEKGEFTANLAVLAEPLVPAQARITQMLNMYTDIYGFPLEFQPRVINPLESFVERVYVIGTAKGFKDVQESIESALGVAPKIYKDLKGREKKYYAQIDQDKCSRCETCLMCCPHGAISVKKGKTPEDNWIEIDPNLCRGCGLCYAACPSKAINFSNLEDEQILKMVEVAFKHLPKDKPRILAFLCYWCAYGAADLMGVNGEKLPENFRSIRVRCSASLSLEVINEILSRNLADGIIVAGCPEHNCHHVWGNYMQERRIEMLNESLRLLGVNNKLVKWEYIGVPNWKKLANSIRKMNEVLTKLKEDNYVKA</sequence>
<evidence type="ECO:0000256" key="3">
    <source>
        <dbReference type="ARBA" id="ARBA00022485"/>
    </source>
</evidence>
<keyword evidence="9" id="KW-0411">Iron-sulfur</keyword>
<feature type="domain" description="4Fe-4S ferredoxin-type" evidence="10">
    <location>
        <begin position="238"/>
        <end position="268"/>
    </location>
</feature>
<dbReference type="eggNOG" id="COG1908">
    <property type="taxonomic scope" value="Bacteria"/>
</dbReference>
<reference evidence="12" key="2">
    <citation type="submission" date="2011-02" db="EMBL/GenBank/DDBJ databases">
        <title>The complete genome of Desulfurobacterium thermolithotrophum DSM 11699.</title>
        <authorList>
            <consortium name="US DOE Joint Genome Institute (JGI-PGF)"/>
            <person name="Lucas S."/>
            <person name="Copeland A."/>
            <person name="Lapidus A."/>
            <person name="Bruce D."/>
            <person name="Goodwin L."/>
            <person name="Pitluck S."/>
            <person name="Kyrpides N."/>
            <person name="Mavromatis K."/>
            <person name="Pagani I."/>
            <person name="Ivanova N."/>
            <person name="Mikhailova N."/>
            <person name="Daligault H."/>
            <person name="Detter J.C."/>
            <person name="Tapia R."/>
            <person name="Han C."/>
            <person name="Land M."/>
            <person name="Hauser L."/>
            <person name="Markowitz V."/>
            <person name="Cheng J.-F."/>
            <person name="Hugenholtz P."/>
            <person name="Woyke T."/>
            <person name="Wu D."/>
            <person name="Spring S."/>
            <person name="Brambilla E."/>
            <person name="Klenk H.-P."/>
            <person name="Eisen J.A."/>
        </authorList>
    </citation>
    <scope>NUCLEOTIDE SEQUENCE [LARGE SCALE GENOMIC DNA]</scope>
    <source>
        <strain evidence="12">DSM 11699 / BSA</strain>
    </source>
</reference>
<dbReference type="Pfam" id="PF13187">
    <property type="entry name" value="Fer4_9"/>
    <property type="match status" value="1"/>
</dbReference>
<evidence type="ECO:0000256" key="8">
    <source>
        <dbReference type="ARBA" id="ARBA00023004"/>
    </source>
</evidence>
<dbReference type="PROSITE" id="PS51379">
    <property type="entry name" value="4FE4S_FER_2"/>
    <property type="match status" value="4"/>
</dbReference>
<dbReference type="PANTHER" id="PTHR43498:SF1">
    <property type="entry name" value="COB--COM HETERODISULFIDE REDUCTASE IRON-SULFUR SUBUNIT A"/>
    <property type="match status" value="1"/>
</dbReference>
<feature type="domain" description="4Fe-4S ferredoxin-type" evidence="10">
    <location>
        <begin position="583"/>
        <end position="612"/>
    </location>
</feature>
<dbReference type="InterPro" id="IPR036188">
    <property type="entry name" value="FAD/NAD-bd_sf"/>
</dbReference>
<protein>
    <submittedName>
        <fullName evidence="11">Methyl-viologen-reducing hydrogenase delta subunit</fullName>
    </submittedName>
</protein>
<dbReference type="STRING" id="868864.Dester_0377"/>
<evidence type="ECO:0000256" key="4">
    <source>
        <dbReference type="ARBA" id="ARBA00022723"/>
    </source>
</evidence>
<keyword evidence="6" id="KW-0274">FAD</keyword>
<keyword evidence="6" id="KW-0285">Flavoprotein</keyword>
<dbReference type="RefSeq" id="WP_013637990.1">
    <property type="nucleotide sequence ID" value="NC_015185.1"/>
</dbReference>
<dbReference type="SUPFAM" id="SSF54862">
    <property type="entry name" value="4Fe-4S ferredoxins"/>
    <property type="match status" value="1"/>
</dbReference>
<evidence type="ECO:0000313" key="11">
    <source>
        <dbReference type="EMBL" id="ADY73032.1"/>
    </source>
</evidence>
<dbReference type="InParanoid" id="F0S2G0"/>
<dbReference type="PROSITE" id="PS00198">
    <property type="entry name" value="4FE4S_FER_1"/>
    <property type="match status" value="3"/>
</dbReference>
<dbReference type="GO" id="GO:0016491">
    <property type="term" value="F:oxidoreductase activity"/>
    <property type="evidence" value="ECO:0007669"/>
    <property type="project" value="UniProtKB-KW"/>
</dbReference>
<evidence type="ECO:0000256" key="6">
    <source>
        <dbReference type="ARBA" id="ARBA00022827"/>
    </source>
</evidence>
<keyword evidence="7" id="KW-0560">Oxidoreductase</keyword>
<name>F0S2G0_DESTD</name>
<dbReference type="HOGENOM" id="CLU_020302_0_0_0"/>
<evidence type="ECO:0000313" key="12">
    <source>
        <dbReference type="Proteomes" id="UP000007102"/>
    </source>
</evidence>
<dbReference type="Pfam" id="PF02662">
    <property type="entry name" value="FlpD"/>
    <property type="match status" value="1"/>
</dbReference>
<dbReference type="KEGG" id="dte:Dester_0377"/>
<reference evidence="11 12" key="1">
    <citation type="journal article" date="2011" name="Stand. Genomic Sci.">
        <title>Complete genome sequence of the thermophilic sulfur-reducer Desulfurobacterium thermolithotrophum type strain (BSA(T)) from a deep-sea hydrothermal vent.</title>
        <authorList>
            <person name="Goker M."/>
            <person name="Daligault H."/>
            <person name="Mwirichia R."/>
            <person name="Lapidus A."/>
            <person name="Lucas S."/>
            <person name="Deshpande S."/>
            <person name="Pagani I."/>
            <person name="Tapia R."/>
            <person name="Cheng J.F."/>
            <person name="Goodwin L."/>
            <person name="Pitluck S."/>
            <person name="Liolios K."/>
            <person name="Ivanova N."/>
            <person name="Mavromatis K."/>
            <person name="Mikhailova N."/>
            <person name="Pati A."/>
            <person name="Chen A."/>
            <person name="Palaniappan K."/>
            <person name="Han C."/>
            <person name="Land M."/>
            <person name="Hauser L."/>
            <person name="Pan C."/>
            <person name="Brambilla E.M."/>
            <person name="Rohde M."/>
            <person name="Spring S."/>
            <person name="Sikorski J."/>
            <person name="Wirth R."/>
            <person name="Detter J.C."/>
            <person name="Woyke T."/>
            <person name="Bristow J."/>
            <person name="Eisen J.A."/>
            <person name="Markowitz V."/>
            <person name="Hugenholtz P."/>
            <person name="Kyrpides N.C."/>
            <person name="Klenk H.P."/>
        </authorList>
    </citation>
    <scope>NUCLEOTIDE SEQUENCE [LARGE SCALE GENOMIC DNA]</scope>
    <source>
        <strain evidence="12">DSM 11699 / BSA</strain>
    </source>
</reference>
<dbReference type="Pfam" id="PF13450">
    <property type="entry name" value="NAD_binding_8"/>
    <property type="match status" value="1"/>
</dbReference>
<dbReference type="FunFam" id="3.30.70.20:FF:000035">
    <property type="entry name" value="Iron hydrogenase 1"/>
    <property type="match status" value="1"/>
</dbReference>
<dbReference type="Gene3D" id="3.30.70.20">
    <property type="match status" value="3"/>
</dbReference>
<dbReference type="InterPro" id="IPR039650">
    <property type="entry name" value="HdrA-like"/>
</dbReference>